<dbReference type="InterPro" id="IPR027417">
    <property type="entry name" value="P-loop_NTPase"/>
</dbReference>
<keyword evidence="3" id="KW-0547">Nucleotide-binding</keyword>
<comment type="similarity">
    <text evidence="1">Belongs to the activator 1 small subunits family.</text>
</comment>
<evidence type="ECO:0000256" key="1">
    <source>
        <dbReference type="ARBA" id="ARBA00005378"/>
    </source>
</evidence>
<dbReference type="EMBL" id="BRYB01002449">
    <property type="protein sequence ID" value="GMI19648.1"/>
    <property type="molecule type" value="Genomic_DNA"/>
</dbReference>
<keyword evidence="2" id="KW-0235">DNA replication</keyword>
<evidence type="ECO:0000256" key="3">
    <source>
        <dbReference type="ARBA" id="ARBA00022741"/>
    </source>
</evidence>
<keyword evidence="4" id="KW-0067">ATP-binding</keyword>
<feature type="compositionally biased region" description="Basic and acidic residues" evidence="5">
    <location>
        <begin position="551"/>
        <end position="563"/>
    </location>
</feature>
<organism evidence="7 8">
    <name type="scientific">Tetraparma gracilis</name>
    <dbReference type="NCBI Taxonomy" id="2962635"/>
    <lineage>
        <taxon>Eukaryota</taxon>
        <taxon>Sar</taxon>
        <taxon>Stramenopiles</taxon>
        <taxon>Ochrophyta</taxon>
        <taxon>Bolidophyceae</taxon>
        <taxon>Parmales</taxon>
        <taxon>Triparmaceae</taxon>
        <taxon>Tetraparma</taxon>
    </lineage>
</organism>
<name>A0ABQ6M5D6_9STRA</name>
<dbReference type="InterPro" id="IPR050238">
    <property type="entry name" value="DNA_Rep/Repair_Clamp_Loader"/>
</dbReference>
<protein>
    <recommendedName>
        <fullName evidence="6">ATPase AAA-type core domain-containing protein</fullName>
    </recommendedName>
</protein>
<dbReference type="InterPro" id="IPR003959">
    <property type="entry name" value="ATPase_AAA_core"/>
</dbReference>
<dbReference type="PANTHER" id="PTHR11669">
    <property type="entry name" value="REPLICATION FACTOR C / DNA POLYMERASE III GAMMA-TAU SUBUNIT"/>
    <property type="match status" value="1"/>
</dbReference>
<evidence type="ECO:0000256" key="4">
    <source>
        <dbReference type="ARBA" id="ARBA00022840"/>
    </source>
</evidence>
<comment type="caution">
    <text evidence="7">The sequence shown here is derived from an EMBL/GenBank/DDBJ whole genome shotgun (WGS) entry which is preliminary data.</text>
</comment>
<evidence type="ECO:0000256" key="5">
    <source>
        <dbReference type="SAM" id="MobiDB-lite"/>
    </source>
</evidence>
<feature type="region of interest" description="Disordered" evidence="5">
    <location>
        <begin position="551"/>
        <end position="582"/>
    </location>
</feature>
<proteinExistence type="inferred from homology"/>
<dbReference type="SUPFAM" id="SSF52540">
    <property type="entry name" value="P-loop containing nucleoside triphosphate hydrolases"/>
    <property type="match status" value="1"/>
</dbReference>
<dbReference type="Pfam" id="PF00004">
    <property type="entry name" value="AAA"/>
    <property type="match status" value="1"/>
</dbReference>
<feature type="non-terminal residue" evidence="7">
    <location>
        <position position="582"/>
    </location>
</feature>
<evidence type="ECO:0000256" key="2">
    <source>
        <dbReference type="ARBA" id="ARBA00022705"/>
    </source>
</evidence>
<dbReference type="Gene3D" id="3.40.50.300">
    <property type="entry name" value="P-loop containing nucleotide triphosphate hydrolases"/>
    <property type="match status" value="1"/>
</dbReference>
<feature type="compositionally biased region" description="Low complexity" evidence="5">
    <location>
        <begin position="23"/>
        <end position="42"/>
    </location>
</feature>
<dbReference type="PANTHER" id="PTHR11669:SF20">
    <property type="entry name" value="REPLICATION FACTOR C SUBUNIT 4"/>
    <property type="match status" value="1"/>
</dbReference>
<keyword evidence="8" id="KW-1185">Reference proteome</keyword>
<gene>
    <name evidence="7" type="ORF">TeGR_g5905</name>
</gene>
<accession>A0ABQ6M5D6</accession>
<evidence type="ECO:0000259" key="6">
    <source>
        <dbReference type="Pfam" id="PF00004"/>
    </source>
</evidence>
<reference evidence="7 8" key="1">
    <citation type="journal article" date="2023" name="Commun. Biol.">
        <title>Genome analysis of Parmales, the sister group of diatoms, reveals the evolutionary specialization of diatoms from phago-mixotrophs to photoautotrophs.</title>
        <authorList>
            <person name="Ban H."/>
            <person name="Sato S."/>
            <person name="Yoshikawa S."/>
            <person name="Yamada K."/>
            <person name="Nakamura Y."/>
            <person name="Ichinomiya M."/>
            <person name="Sato N."/>
            <person name="Blanc-Mathieu R."/>
            <person name="Endo H."/>
            <person name="Kuwata A."/>
            <person name="Ogata H."/>
        </authorList>
    </citation>
    <scope>NUCLEOTIDE SEQUENCE [LARGE SCALE GENOMIC DNA]</scope>
</reference>
<feature type="domain" description="ATPase AAA-type core" evidence="6">
    <location>
        <begin position="131"/>
        <end position="257"/>
    </location>
</feature>
<evidence type="ECO:0000313" key="7">
    <source>
        <dbReference type="EMBL" id="GMI19648.1"/>
    </source>
</evidence>
<dbReference type="Proteomes" id="UP001165060">
    <property type="component" value="Unassembled WGS sequence"/>
</dbReference>
<sequence>MSSPPPPELTAWAPSSPSASVDAGLSGSPSPSTSPAPAAKGGTALPPPPQLDEAFLSRFQSSFEKNHWSDNNALWKDNVVHEPRVPTPADNEVRWDVKNYVPNVESFLGRPNSDAKRSLQTLIAGGQMRNVLFHGAAGSGKTGLMTAFVKEFYVETVEDGRLTMKDCVYSTTGEEVAAHVKKFQKAVESWKKKLDHKVKKTGVVPALKCVMIDALDNVPPALQQTVRLLMDSYAEENVRFLFTASTPKSLVEGIRQRAYILGLKRLPEKEMLDIALNTLVKNRIGYEKDGIELLFKYTGEDLGLIYRTIQDIFVKHAYLSYENVMKITFPELAKKPKEIPYDAVLQPIPRCTKCLLPPPCQHISPFDLAVQARERRRQLPKWGVGSMVCARFKETGCCNSFNKVGRCSCTHPLDIHTVIFPQERCPVCSLPKPCGKCEYTKRREELSKFLEDNTNQLPQYGSRVREVEELGNNKVKSGQQNEAQNEKVMERVELCRSGLEKLKEQLRQIGGWVNNNEKCTDNSLYAAKMKWIRGNVEQAFYQIDRALHEWRPRRDRDKEDGRGAADSVTTGSTRRRGGAGRG</sequence>
<feature type="compositionally biased region" description="Basic residues" evidence="5">
    <location>
        <begin position="573"/>
        <end position="582"/>
    </location>
</feature>
<feature type="region of interest" description="Disordered" evidence="5">
    <location>
        <begin position="1"/>
        <end position="51"/>
    </location>
</feature>
<evidence type="ECO:0000313" key="8">
    <source>
        <dbReference type="Proteomes" id="UP001165060"/>
    </source>
</evidence>